<feature type="region of interest" description="Disordered" evidence="4">
    <location>
        <begin position="370"/>
        <end position="401"/>
    </location>
</feature>
<dbReference type="Proteomes" id="UP001651158">
    <property type="component" value="Unassembled WGS sequence"/>
</dbReference>
<name>A0ABR4QMT0_9CEST</name>
<dbReference type="SMART" id="SM00320">
    <property type="entry name" value="WD40"/>
    <property type="match status" value="7"/>
</dbReference>
<evidence type="ECO:0000256" key="4">
    <source>
        <dbReference type="SAM" id="MobiDB-lite"/>
    </source>
</evidence>
<feature type="region of interest" description="Disordered" evidence="4">
    <location>
        <begin position="648"/>
        <end position="688"/>
    </location>
</feature>
<feature type="compositionally biased region" description="Low complexity" evidence="4">
    <location>
        <begin position="825"/>
        <end position="843"/>
    </location>
</feature>
<gene>
    <name evidence="5" type="ORF">TcWFU_009805</name>
</gene>
<dbReference type="PANTHER" id="PTHR15574:SF21">
    <property type="entry name" value="DDB1- AND CUL4-ASSOCIATED FACTOR 8"/>
    <property type="match status" value="1"/>
</dbReference>
<feature type="compositionally biased region" description="Acidic residues" evidence="4">
    <location>
        <begin position="388"/>
        <end position="401"/>
    </location>
</feature>
<feature type="compositionally biased region" description="Basic residues" evidence="4">
    <location>
        <begin position="452"/>
        <end position="461"/>
    </location>
</feature>
<dbReference type="PROSITE" id="PS50082">
    <property type="entry name" value="WD_REPEATS_2"/>
    <property type="match status" value="2"/>
</dbReference>
<keyword evidence="2" id="KW-0677">Repeat</keyword>
<protein>
    <submittedName>
        <fullName evidence="5">DDB1 and CUL4-associated factor 8</fullName>
    </submittedName>
</protein>
<evidence type="ECO:0000313" key="5">
    <source>
        <dbReference type="EMBL" id="KAL5110975.1"/>
    </source>
</evidence>
<organism evidence="5 6">
    <name type="scientific">Taenia crassiceps</name>
    <dbReference type="NCBI Taxonomy" id="6207"/>
    <lineage>
        <taxon>Eukaryota</taxon>
        <taxon>Metazoa</taxon>
        <taxon>Spiralia</taxon>
        <taxon>Lophotrochozoa</taxon>
        <taxon>Platyhelminthes</taxon>
        <taxon>Cestoda</taxon>
        <taxon>Eucestoda</taxon>
        <taxon>Cyclophyllidea</taxon>
        <taxon>Taeniidae</taxon>
        <taxon>Taenia</taxon>
    </lineage>
</organism>
<keyword evidence="6" id="KW-1185">Reference proteome</keyword>
<accession>A0ABR4QMT0</accession>
<dbReference type="Pfam" id="PF00400">
    <property type="entry name" value="WD40"/>
    <property type="match status" value="3"/>
</dbReference>
<feature type="compositionally biased region" description="Acidic residues" evidence="4">
    <location>
        <begin position="648"/>
        <end position="660"/>
    </location>
</feature>
<reference evidence="5 6" key="1">
    <citation type="journal article" date="2022" name="Front. Cell. Infect. Microbiol.">
        <title>The Genomes of Two Strains of Taenia crassiceps the Animal Model for the Study of Human Cysticercosis.</title>
        <authorList>
            <person name="Bobes R.J."/>
            <person name="Estrada K."/>
            <person name="Rios-Valencia D.G."/>
            <person name="Calderon-Gallegos A."/>
            <person name="de la Torre P."/>
            <person name="Carrero J.C."/>
            <person name="Sanchez-Flores A."/>
            <person name="Laclette J.P."/>
        </authorList>
    </citation>
    <scope>NUCLEOTIDE SEQUENCE [LARGE SCALE GENOMIC DNA]</scope>
    <source>
        <strain evidence="5">WFUcys</strain>
    </source>
</reference>
<proteinExistence type="predicted"/>
<dbReference type="Gene3D" id="2.130.10.10">
    <property type="entry name" value="YVTN repeat-like/Quinoprotein amine dehydrogenase"/>
    <property type="match status" value="2"/>
</dbReference>
<feature type="repeat" description="WD" evidence="3">
    <location>
        <begin position="165"/>
        <end position="206"/>
    </location>
</feature>
<feature type="region of interest" description="Disordered" evidence="4">
    <location>
        <begin position="813"/>
        <end position="863"/>
    </location>
</feature>
<evidence type="ECO:0000256" key="1">
    <source>
        <dbReference type="ARBA" id="ARBA00022574"/>
    </source>
</evidence>
<feature type="region of interest" description="Disordered" evidence="4">
    <location>
        <begin position="429"/>
        <end position="471"/>
    </location>
</feature>
<evidence type="ECO:0000313" key="6">
    <source>
        <dbReference type="Proteomes" id="UP001651158"/>
    </source>
</evidence>
<evidence type="ECO:0000256" key="3">
    <source>
        <dbReference type="PROSITE-ProRule" id="PRU00221"/>
    </source>
</evidence>
<keyword evidence="1 3" id="KW-0853">WD repeat</keyword>
<dbReference type="InterPro" id="IPR045151">
    <property type="entry name" value="DCAF8"/>
</dbReference>
<dbReference type="SUPFAM" id="SSF50978">
    <property type="entry name" value="WD40 repeat-like"/>
    <property type="match status" value="1"/>
</dbReference>
<sequence length="863" mass="95746">MGEDGMDSDWSDSLVDDSDNLGAYILSESRRPLHATQEECEMAKSKLVSDLRIGSVLDIGEKFPPLSAFGSGRGRKDLSRPTPPLKYARIGYPTYFSPISLLLAREQGDCGPSSRYYRLRDFYSSRVSKTEDCDERPRWPSNQSFQQHIQGSLWSVSSFGLSAVYQHHTGCVNALNFNHSGHLIASASDDTCVAIADSYTGELKTRFLTGHTLNVFQVKFVPNHNDLKLVTSARDGMVRLAELHPGGQTARTTRTLTTHQDACRSIVLVPEEPTLLLTAGEDGSVFSIDLRINQPEQLLHLPLSPFYSISANPARPVEFCVSGKYESVVRVFDRRKLSVASPKDGYLHSFAPRHLLSKWQRRQCNRFDSPEAASEVDCMADETRVDNAPDDSEASDYDDRVDSDESDFVEEGFFSSRLGRQLLSLLRDDSRSRNRAPSPPELGGATAESHIGQRRWSRNRPVRLNDRVDPLGDHSQTKYSITSAVYSSNGDAILASFNDEDIYLFYSQDDKLPPLHVYRGHRNNDSVKGVNFYGPNSEFVMSGSDDGFIYVWDRNSEGIVQWLCGDVAGAVNVLEPHPFCPMLATSGCDYNIKIWTPIGQRGNIGRPETWLKGVRDVEPSQRLLFDPGDIVESMQSLRRSSLAKNIFGEDEDFQPSDEDFSPTVDGDGDAHDSSDVKTTIQRKRKSLEVDNDTASVSVRFSKRYKKVKDSPNQGNRLPVAAAPQKHLPFNSKDLQLRVAANWAGRNRDSLTVTFAFGLPEFLRPALQVTYDIASHRMTDFLRRRHSTNMSDDSSDDEVANGRGHLGEVVEPAIDHISDGDGGDNTSLSTFSSSSTSESTSSSSIAPGIDPSSGAQSHDGYRCD</sequence>
<evidence type="ECO:0000256" key="2">
    <source>
        <dbReference type="ARBA" id="ARBA00022737"/>
    </source>
</evidence>
<dbReference type="PANTHER" id="PTHR15574">
    <property type="entry name" value="WD REPEAT DOMAIN-CONTAINING FAMILY"/>
    <property type="match status" value="1"/>
</dbReference>
<dbReference type="InterPro" id="IPR001680">
    <property type="entry name" value="WD40_rpt"/>
</dbReference>
<feature type="repeat" description="WD" evidence="3">
    <location>
        <begin position="533"/>
        <end position="553"/>
    </location>
</feature>
<dbReference type="InterPro" id="IPR015943">
    <property type="entry name" value="WD40/YVTN_repeat-like_dom_sf"/>
</dbReference>
<comment type="caution">
    <text evidence="5">The sequence shown here is derived from an EMBL/GenBank/DDBJ whole genome shotgun (WGS) entry which is preliminary data.</text>
</comment>
<dbReference type="EMBL" id="JAKROA010000002">
    <property type="protein sequence ID" value="KAL5110975.1"/>
    <property type="molecule type" value="Genomic_DNA"/>
</dbReference>
<dbReference type="InterPro" id="IPR036322">
    <property type="entry name" value="WD40_repeat_dom_sf"/>
</dbReference>